<dbReference type="GO" id="GO:0005576">
    <property type="term" value="C:extracellular region"/>
    <property type="evidence" value="ECO:0007669"/>
    <property type="project" value="InterPro"/>
</dbReference>
<reference evidence="4" key="2">
    <citation type="submission" date="2025-09" db="UniProtKB">
        <authorList>
            <consortium name="Ensembl"/>
        </authorList>
    </citation>
    <scope>IDENTIFICATION</scope>
</reference>
<reference evidence="4" key="1">
    <citation type="submission" date="2025-08" db="UniProtKB">
        <authorList>
            <consortium name="Ensembl"/>
        </authorList>
    </citation>
    <scope>IDENTIFICATION</scope>
</reference>
<dbReference type="OMA" id="MICFPQD"/>
<sequence>MKHFQAQETSRPQMGMHSQRDLNFNSSRYSNAQKQDIQELVEWMRTVSKTTHMTPSLHELSKEEEIRVFNQRALNTKQALCLFHILMTQRSQHLQGYIFDFNSISELLGKETKTAKSMGIAGGTTGAVGGVAAMVGIALAPATMGASLVVTAVGVGMVGVAGGMGVHASKPNKKIGDGSMIEKLVYDYMFNVADVEQCLDFVLCELTEVQRHDLVRLQQAGAPPDALTIADKMQSLLNNIKNDRNALYTRGMSSDRLLHAFTSEVDQYFKEKDGQKKLKKSTKSRLSERIQLLARNLQKQLDYLNFVWKLMTHKNNNQTNALQSL</sequence>
<dbReference type="GO" id="GO:0042157">
    <property type="term" value="P:lipoprotein metabolic process"/>
    <property type="evidence" value="ECO:0007669"/>
    <property type="project" value="InterPro"/>
</dbReference>
<keyword evidence="5" id="KW-1185">Reference proteome</keyword>
<dbReference type="GO" id="GO:0006869">
    <property type="term" value="P:lipid transport"/>
    <property type="evidence" value="ECO:0007669"/>
    <property type="project" value="InterPro"/>
</dbReference>
<accession>A0A3Q3DU59</accession>
<evidence type="ECO:0000256" key="1">
    <source>
        <dbReference type="ARBA" id="ARBA00010090"/>
    </source>
</evidence>
<dbReference type="GO" id="GO:0008289">
    <property type="term" value="F:lipid binding"/>
    <property type="evidence" value="ECO:0007669"/>
    <property type="project" value="InterPro"/>
</dbReference>
<feature type="transmembrane region" description="Helical" evidence="3">
    <location>
        <begin position="146"/>
        <end position="166"/>
    </location>
</feature>
<keyword evidence="3" id="KW-0472">Membrane</keyword>
<dbReference type="Pfam" id="PF05461">
    <property type="entry name" value="ApoL"/>
    <property type="match status" value="1"/>
</dbReference>
<feature type="region of interest" description="Disordered" evidence="2">
    <location>
        <begin position="1"/>
        <end position="21"/>
    </location>
</feature>
<feature type="transmembrane region" description="Helical" evidence="3">
    <location>
        <begin position="120"/>
        <end position="140"/>
    </location>
</feature>
<name>A0A3Q3DU59_HIPCM</name>
<proteinExistence type="inferred from homology"/>
<protein>
    <submittedName>
        <fullName evidence="4">Uncharacterized LOC109520246</fullName>
    </submittedName>
</protein>
<dbReference type="Ensembl" id="ENSHCOT00000005745.1">
    <property type="protein sequence ID" value="ENSHCOP00000020615.1"/>
    <property type="gene ID" value="ENSHCOG00000006846.1"/>
</dbReference>
<dbReference type="GeneTree" id="ENSGT01030000234789"/>
<organism evidence="4 5">
    <name type="scientific">Hippocampus comes</name>
    <name type="common">Tiger tail seahorse</name>
    <dbReference type="NCBI Taxonomy" id="109280"/>
    <lineage>
        <taxon>Eukaryota</taxon>
        <taxon>Metazoa</taxon>
        <taxon>Chordata</taxon>
        <taxon>Craniata</taxon>
        <taxon>Vertebrata</taxon>
        <taxon>Euteleostomi</taxon>
        <taxon>Actinopterygii</taxon>
        <taxon>Neopterygii</taxon>
        <taxon>Teleostei</taxon>
        <taxon>Neoteleostei</taxon>
        <taxon>Acanthomorphata</taxon>
        <taxon>Syngnathiaria</taxon>
        <taxon>Syngnathiformes</taxon>
        <taxon>Syngnathoidei</taxon>
        <taxon>Syngnathidae</taxon>
        <taxon>Hippocampus</taxon>
    </lineage>
</organism>
<evidence type="ECO:0000256" key="3">
    <source>
        <dbReference type="SAM" id="Phobius"/>
    </source>
</evidence>
<dbReference type="Proteomes" id="UP000264820">
    <property type="component" value="Unplaced"/>
</dbReference>
<dbReference type="InterPro" id="IPR008405">
    <property type="entry name" value="ApoL"/>
</dbReference>
<dbReference type="PANTHER" id="PTHR14096:SF59">
    <property type="entry name" value="APOLIPOPROTEIN L, 1 ISOFORM X1"/>
    <property type="match status" value="1"/>
</dbReference>
<evidence type="ECO:0000256" key="2">
    <source>
        <dbReference type="SAM" id="MobiDB-lite"/>
    </source>
</evidence>
<feature type="compositionally biased region" description="Polar residues" evidence="2">
    <location>
        <begin position="1"/>
        <end position="12"/>
    </location>
</feature>
<dbReference type="AlphaFoldDB" id="A0A3Q3DU59"/>
<dbReference type="PANTHER" id="PTHR14096">
    <property type="entry name" value="APOLIPOPROTEIN L"/>
    <property type="match status" value="1"/>
</dbReference>
<dbReference type="GO" id="GO:0016020">
    <property type="term" value="C:membrane"/>
    <property type="evidence" value="ECO:0007669"/>
    <property type="project" value="TreeGrafter"/>
</dbReference>
<keyword evidence="3" id="KW-1133">Transmembrane helix</keyword>
<keyword evidence="3" id="KW-0812">Transmembrane</keyword>
<comment type="similarity">
    <text evidence="1">Belongs to the apolipoprotein L family.</text>
</comment>
<evidence type="ECO:0000313" key="5">
    <source>
        <dbReference type="Proteomes" id="UP000264820"/>
    </source>
</evidence>
<evidence type="ECO:0000313" key="4">
    <source>
        <dbReference type="Ensembl" id="ENSHCOP00000020615.1"/>
    </source>
</evidence>